<sequence>MRIIENPENFRKNIRTKLVAILASEKDCTNLEKGIYNYSLKEADNRKVVKKWDNPHFIQIYTDRLRSIYLNLQNPAFRQQIQSDKVKPHTIAFMTHQEMNRDKWEPLIQAKMKRDHHKYETKIEAATDTFKCRKCHSNKCTYYQMQTRSADEPMTTFVSCIDCGNRWKC</sequence>
<dbReference type="GO" id="GO:0008270">
    <property type="term" value="F:zinc ion binding"/>
    <property type="evidence" value="ECO:0007669"/>
    <property type="project" value="UniProtKB-KW"/>
</dbReference>
<evidence type="ECO:0008006" key="7">
    <source>
        <dbReference type="Google" id="ProtNLM"/>
    </source>
</evidence>
<keyword evidence="2" id="KW-0863">Zinc-finger</keyword>
<dbReference type="Gene3D" id="1.10.472.30">
    <property type="entry name" value="Transcription elongation factor S-II, central domain"/>
    <property type="match status" value="1"/>
</dbReference>
<evidence type="ECO:0000313" key="6">
    <source>
        <dbReference type="EMBL" id="QHU28264.1"/>
    </source>
</evidence>
<dbReference type="PIRSF" id="PIRSF006704">
    <property type="entry name" value="TF_IIS"/>
    <property type="match status" value="1"/>
</dbReference>
<dbReference type="AlphaFoldDB" id="A0A6C0LFC4"/>
<keyword evidence="3" id="KW-0862">Zinc</keyword>
<dbReference type="GO" id="GO:0003676">
    <property type="term" value="F:nucleic acid binding"/>
    <property type="evidence" value="ECO:0007669"/>
    <property type="project" value="InterPro"/>
</dbReference>
<organism evidence="6">
    <name type="scientific">viral metagenome</name>
    <dbReference type="NCBI Taxonomy" id="1070528"/>
    <lineage>
        <taxon>unclassified sequences</taxon>
        <taxon>metagenomes</taxon>
        <taxon>organismal metagenomes</taxon>
    </lineage>
</organism>
<dbReference type="PANTHER" id="PTHR11477:SF0">
    <property type="entry name" value="IP08861P-RELATED"/>
    <property type="match status" value="1"/>
</dbReference>
<dbReference type="InterPro" id="IPR036575">
    <property type="entry name" value="TFIIS_cen_dom_sf"/>
</dbReference>
<keyword evidence="1" id="KW-0479">Metal-binding</keyword>
<evidence type="ECO:0000256" key="2">
    <source>
        <dbReference type="ARBA" id="ARBA00022771"/>
    </source>
</evidence>
<dbReference type="EMBL" id="MN740471">
    <property type="protein sequence ID" value="QHU28264.1"/>
    <property type="molecule type" value="Genomic_DNA"/>
</dbReference>
<dbReference type="Pfam" id="PF01096">
    <property type="entry name" value="Zn_ribbon_TFIIS"/>
    <property type="match status" value="1"/>
</dbReference>
<dbReference type="PROSITE" id="PS51321">
    <property type="entry name" value="TFIIS_CENTRAL"/>
    <property type="match status" value="1"/>
</dbReference>
<dbReference type="InterPro" id="IPR035100">
    <property type="entry name" value="TF_IIS-typ"/>
</dbReference>
<reference evidence="6" key="1">
    <citation type="journal article" date="2020" name="Nature">
        <title>Giant virus diversity and host interactions through global metagenomics.</title>
        <authorList>
            <person name="Schulz F."/>
            <person name="Roux S."/>
            <person name="Paez-Espino D."/>
            <person name="Jungbluth S."/>
            <person name="Walsh D.A."/>
            <person name="Denef V.J."/>
            <person name="McMahon K.D."/>
            <person name="Konstantinidis K.T."/>
            <person name="Eloe-Fadrosh E.A."/>
            <person name="Kyrpides N.C."/>
            <person name="Woyke T."/>
        </authorList>
    </citation>
    <scope>NUCLEOTIDE SEQUENCE</scope>
    <source>
        <strain evidence="6">GVMAG-M-3300027770-73</strain>
    </source>
</reference>
<dbReference type="GO" id="GO:0005634">
    <property type="term" value="C:nucleus"/>
    <property type="evidence" value="ECO:0007669"/>
    <property type="project" value="TreeGrafter"/>
</dbReference>
<dbReference type="Pfam" id="PF07500">
    <property type="entry name" value="TFIIS_M"/>
    <property type="match status" value="1"/>
</dbReference>
<dbReference type="CDD" id="cd13749">
    <property type="entry name" value="Zn-ribbon_TFIIS"/>
    <property type="match status" value="1"/>
</dbReference>
<evidence type="ECO:0000256" key="3">
    <source>
        <dbReference type="ARBA" id="ARBA00022833"/>
    </source>
</evidence>
<evidence type="ECO:0000259" key="5">
    <source>
        <dbReference type="PROSITE" id="PS51321"/>
    </source>
</evidence>
<dbReference type="SMART" id="SM00440">
    <property type="entry name" value="ZnF_C2C2"/>
    <property type="match status" value="1"/>
</dbReference>
<evidence type="ECO:0000256" key="1">
    <source>
        <dbReference type="ARBA" id="ARBA00022723"/>
    </source>
</evidence>
<proteinExistence type="predicted"/>
<accession>A0A6C0LFC4</accession>
<dbReference type="SUPFAM" id="SSF57783">
    <property type="entry name" value="Zinc beta-ribbon"/>
    <property type="match status" value="1"/>
</dbReference>
<dbReference type="Gene3D" id="2.20.25.10">
    <property type="match status" value="1"/>
</dbReference>
<feature type="domain" description="TFIIS central" evidence="5">
    <location>
        <begin position="10"/>
        <end position="127"/>
    </location>
</feature>
<dbReference type="PROSITE" id="PS00466">
    <property type="entry name" value="ZF_TFIIS_1"/>
    <property type="match status" value="1"/>
</dbReference>
<protein>
    <recommendedName>
        <fullName evidence="7">TFIIS-type domain-containing protein</fullName>
    </recommendedName>
</protein>
<dbReference type="PROSITE" id="PS51133">
    <property type="entry name" value="ZF_TFIIS_2"/>
    <property type="match status" value="1"/>
</dbReference>
<name>A0A6C0LFC4_9ZZZZ</name>
<feature type="domain" description="TFIIS-type" evidence="4">
    <location>
        <begin position="128"/>
        <end position="168"/>
    </location>
</feature>
<dbReference type="InterPro" id="IPR001222">
    <property type="entry name" value="Znf_TFIIS"/>
</dbReference>
<dbReference type="SUPFAM" id="SSF46942">
    <property type="entry name" value="Elongation factor TFIIS domain 2"/>
    <property type="match status" value="1"/>
</dbReference>
<dbReference type="InterPro" id="IPR003618">
    <property type="entry name" value="TFIIS_cen_dom"/>
</dbReference>
<dbReference type="GO" id="GO:0006351">
    <property type="term" value="P:DNA-templated transcription"/>
    <property type="evidence" value="ECO:0007669"/>
    <property type="project" value="InterPro"/>
</dbReference>
<dbReference type="PANTHER" id="PTHR11477">
    <property type="entry name" value="TRANSCRIPTION FACTOR S-II ZINC FINGER DOMAIN-CONTAINING PROTEIN"/>
    <property type="match status" value="1"/>
</dbReference>
<evidence type="ECO:0000259" key="4">
    <source>
        <dbReference type="PROSITE" id="PS51133"/>
    </source>
</evidence>